<dbReference type="GO" id="GO:0051082">
    <property type="term" value="F:unfolded protein binding"/>
    <property type="evidence" value="ECO:0007669"/>
    <property type="project" value="InterPro"/>
</dbReference>
<organism evidence="4 5">
    <name type="scientific">Oleiphilus messinensis</name>
    <dbReference type="NCBI Taxonomy" id="141451"/>
    <lineage>
        <taxon>Bacteria</taxon>
        <taxon>Pseudomonadati</taxon>
        <taxon>Pseudomonadota</taxon>
        <taxon>Gammaproteobacteria</taxon>
        <taxon>Oceanospirillales</taxon>
        <taxon>Oleiphilaceae</taxon>
        <taxon>Oleiphilus</taxon>
    </lineage>
</organism>
<dbReference type="SUPFAM" id="SSF111384">
    <property type="entry name" value="OmpH-like"/>
    <property type="match status" value="1"/>
</dbReference>
<dbReference type="PANTHER" id="PTHR35089:SF1">
    <property type="entry name" value="CHAPERONE PROTEIN SKP"/>
    <property type="match status" value="1"/>
</dbReference>
<protein>
    <submittedName>
        <fullName evidence="4">Outer membrane protein</fullName>
    </submittedName>
</protein>
<evidence type="ECO:0000256" key="1">
    <source>
        <dbReference type="ARBA" id="ARBA00009091"/>
    </source>
</evidence>
<evidence type="ECO:0000313" key="4">
    <source>
        <dbReference type="EMBL" id="ARU56053.1"/>
    </source>
</evidence>
<proteinExistence type="inferred from homology"/>
<keyword evidence="5" id="KW-1185">Reference proteome</keyword>
<accession>A0A1Y0I9I4</accession>
<sequence length="167" mass="18882">MKALKHGLFCLLVLFGTMNVQAETKIAVVDIRAALFNSEAAQAFGEKLKQEFAKDESEVKKVGDEAQKMQERIKKDAAMMSDSERAKMASEFELKAKEFNYLKNKFESAVNTRKQDFLRDSKPKLDRALEEVAKAEKVDLLLPREATLFVVPSLDLTPKVIEKLNAK</sequence>
<feature type="chain" id="PRO_5012891939" evidence="3">
    <location>
        <begin position="23"/>
        <end position="167"/>
    </location>
</feature>
<dbReference type="KEGG" id="ome:OLMES_1979"/>
<dbReference type="InterPro" id="IPR024930">
    <property type="entry name" value="Skp_dom_sf"/>
</dbReference>
<evidence type="ECO:0000256" key="3">
    <source>
        <dbReference type="SAM" id="SignalP"/>
    </source>
</evidence>
<keyword evidence="2 3" id="KW-0732">Signal</keyword>
<dbReference type="Gene3D" id="3.30.910.20">
    <property type="entry name" value="Skp domain"/>
    <property type="match status" value="1"/>
</dbReference>
<comment type="similarity">
    <text evidence="1">Belongs to the Skp family.</text>
</comment>
<dbReference type="Proteomes" id="UP000196027">
    <property type="component" value="Chromosome"/>
</dbReference>
<dbReference type="OrthoDB" id="6194798at2"/>
<evidence type="ECO:0000256" key="2">
    <source>
        <dbReference type="ARBA" id="ARBA00022729"/>
    </source>
</evidence>
<dbReference type="SMART" id="SM00935">
    <property type="entry name" value="OmpH"/>
    <property type="match status" value="1"/>
</dbReference>
<dbReference type="InterPro" id="IPR005632">
    <property type="entry name" value="Chaperone_Skp"/>
</dbReference>
<dbReference type="PANTHER" id="PTHR35089">
    <property type="entry name" value="CHAPERONE PROTEIN SKP"/>
    <property type="match status" value="1"/>
</dbReference>
<gene>
    <name evidence="4" type="ORF">OLMES_1979</name>
</gene>
<dbReference type="RefSeq" id="WP_087461086.1">
    <property type="nucleotide sequence ID" value="NZ_CP021425.1"/>
</dbReference>
<dbReference type="GO" id="GO:0005829">
    <property type="term" value="C:cytosol"/>
    <property type="evidence" value="ECO:0007669"/>
    <property type="project" value="TreeGrafter"/>
</dbReference>
<reference evidence="4 5" key="1">
    <citation type="submission" date="2017-05" db="EMBL/GenBank/DDBJ databases">
        <title>Genomic insights into alkan degradation activity of Oleiphilus messinensis.</title>
        <authorList>
            <person name="Kozyavkin S.A."/>
            <person name="Slesarev A.I."/>
            <person name="Golyshin P.N."/>
            <person name="Korzhenkov A."/>
            <person name="Golyshina O.N."/>
            <person name="Toshchakov S.V."/>
        </authorList>
    </citation>
    <scope>NUCLEOTIDE SEQUENCE [LARGE SCALE GENOMIC DNA]</scope>
    <source>
        <strain evidence="4 5">ME102</strain>
    </source>
</reference>
<dbReference type="GO" id="GO:0050821">
    <property type="term" value="P:protein stabilization"/>
    <property type="evidence" value="ECO:0007669"/>
    <property type="project" value="TreeGrafter"/>
</dbReference>
<dbReference type="AlphaFoldDB" id="A0A1Y0I9I4"/>
<feature type="signal peptide" evidence="3">
    <location>
        <begin position="1"/>
        <end position="22"/>
    </location>
</feature>
<dbReference type="EMBL" id="CP021425">
    <property type="protein sequence ID" value="ARU56053.1"/>
    <property type="molecule type" value="Genomic_DNA"/>
</dbReference>
<dbReference type="Pfam" id="PF03938">
    <property type="entry name" value="OmpH"/>
    <property type="match status" value="1"/>
</dbReference>
<evidence type="ECO:0000313" key="5">
    <source>
        <dbReference type="Proteomes" id="UP000196027"/>
    </source>
</evidence>
<name>A0A1Y0I9I4_9GAMM</name>